<dbReference type="Pfam" id="PF01823">
    <property type="entry name" value="MACPF"/>
    <property type="match status" value="1"/>
</dbReference>
<dbReference type="PANTHER" id="PTHR33199">
    <property type="entry name" value="MACPF DOMAIN-CONTAINING PROTEIN CAD1"/>
    <property type="match status" value="1"/>
</dbReference>
<dbReference type="GO" id="GO:0009626">
    <property type="term" value="P:plant-type hypersensitive response"/>
    <property type="evidence" value="ECO:0007669"/>
    <property type="project" value="TreeGrafter"/>
</dbReference>
<dbReference type="Proteomes" id="UP000236630">
    <property type="component" value="Unassembled WGS sequence"/>
</dbReference>
<feature type="domain" description="MACPF" evidence="1">
    <location>
        <begin position="1"/>
        <end position="308"/>
    </location>
</feature>
<dbReference type="GO" id="GO:2000031">
    <property type="term" value="P:regulation of salicylic acid mediated signaling pathway"/>
    <property type="evidence" value="ECO:0007669"/>
    <property type="project" value="InterPro"/>
</dbReference>
<reference evidence="2 3" key="1">
    <citation type="journal article" date="2017" name="Front. Genet.">
        <title>Draft sequencing of the heterozygous diploid genome of Satsuma (Citrus unshiu Marc.) using a hybrid assembly approach.</title>
        <authorList>
            <person name="Shimizu T."/>
            <person name="Tanizawa Y."/>
            <person name="Mochizuki T."/>
            <person name="Nagasaki H."/>
            <person name="Yoshioka T."/>
            <person name="Toyoda A."/>
            <person name="Fujiyama A."/>
            <person name="Kaminuma E."/>
            <person name="Nakamura Y."/>
        </authorList>
    </citation>
    <scope>NUCLEOTIDE SEQUENCE [LARGE SCALE GENOMIC DNA]</scope>
    <source>
        <strain evidence="3">cv. Miyagawa wase</strain>
    </source>
</reference>
<dbReference type="InterPro" id="IPR044663">
    <property type="entry name" value="CAD1/NSL1-like"/>
</dbReference>
<gene>
    <name evidence="2" type="ORF">CUMW_214950</name>
</gene>
<dbReference type="STRING" id="55188.A0A2H5QBQ1"/>
<dbReference type="PROSITE" id="PS51412">
    <property type="entry name" value="MACPF_2"/>
    <property type="match status" value="1"/>
</dbReference>
<evidence type="ECO:0000313" key="3">
    <source>
        <dbReference type="Proteomes" id="UP000236630"/>
    </source>
</evidence>
<accession>A0A2H5QBQ1</accession>
<dbReference type="GO" id="GO:0005886">
    <property type="term" value="C:plasma membrane"/>
    <property type="evidence" value="ECO:0007669"/>
    <property type="project" value="TreeGrafter"/>
</dbReference>
<dbReference type="EMBL" id="BDQV01000292">
    <property type="protein sequence ID" value="GAY62068.1"/>
    <property type="molecule type" value="Genomic_DNA"/>
</dbReference>
<keyword evidence="3" id="KW-1185">Reference proteome</keyword>
<evidence type="ECO:0000313" key="2">
    <source>
        <dbReference type="EMBL" id="GAY62068.1"/>
    </source>
</evidence>
<dbReference type="PANTHER" id="PTHR33199:SF1">
    <property type="entry name" value="OS01G0958700 PROTEIN"/>
    <property type="match status" value="1"/>
</dbReference>
<dbReference type="SMART" id="SM00457">
    <property type="entry name" value="MACPF"/>
    <property type="match status" value="1"/>
</dbReference>
<name>A0A2H5QBQ1_CITUN</name>
<proteinExistence type="predicted"/>
<sequence length="632" mass="71229">MALKVSAQKAAEVAIGSIGRGYDIAIDLRLKYCKGDLKDSRLIEIDEDGGREIVLPGGISIPNVSKSIKCDKGERTRFRSDVLSFQQMSEQFNQELSLTGKIPSGLFNAMFEFSGCWQKDAANTKTLAFDGMFISLYSVALEKSQMVLRDHVKKAVPPTWEPAALASFIERYGTHIIVGVKMGGKDVIYVKQKHSSTLQPADVQKRLKEMADKRFLDANGQYSLSSEQLYQNDKDMGCICKRRGGSDNRNLSHNEWLHTVQFEPDVIAMSFIPITSLLNGVPGSGFLSHAINLYLRCEQELFFYLHIKKYMLGGNALNKKKFAISREAWVRAENLLTLQNKPPIEELHQFLEFQLPRQWAPVFSELPLGPQRKQQCTASLKFSLMGPKLFVNTNPYHFHRVLVDVGHRPVTGLRLYLEGRSSNRLAIHLQHLSSLPKIFQLVDDPNGNFRRENHDRKYYEKVQWKNYSHVCTAPVEPYEDLSIVTGAQLHVENHGFKNILFLRLRFSTVLGATVVKHPEWDGSPGLAPKSGLISTLISHHFTTVQKHPPRPADVNINSAVYPGGPPVPVQAPKLLKFVDTTEMTRGPQDSPGYWVVSGARLVVEKGRISLRVKYSLLTVVLPDEEEEELSDH</sequence>
<organism evidence="2 3">
    <name type="scientific">Citrus unshiu</name>
    <name type="common">Satsuma mandarin</name>
    <name type="synonym">Citrus nobilis var. unshiu</name>
    <dbReference type="NCBI Taxonomy" id="55188"/>
    <lineage>
        <taxon>Eukaryota</taxon>
        <taxon>Viridiplantae</taxon>
        <taxon>Streptophyta</taxon>
        <taxon>Embryophyta</taxon>
        <taxon>Tracheophyta</taxon>
        <taxon>Spermatophyta</taxon>
        <taxon>Magnoliopsida</taxon>
        <taxon>eudicotyledons</taxon>
        <taxon>Gunneridae</taxon>
        <taxon>Pentapetalae</taxon>
        <taxon>rosids</taxon>
        <taxon>malvids</taxon>
        <taxon>Sapindales</taxon>
        <taxon>Rutaceae</taxon>
        <taxon>Aurantioideae</taxon>
        <taxon>Citrus</taxon>
    </lineage>
</organism>
<comment type="caution">
    <text evidence="2">The sequence shown here is derived from an EMBL/GenBank/DDBJ whole genome shotgun (WGS) entry which is preliminary data.</text>
</comment>
<evidence type="ECO:0000259" key="1">
    <source>
        <dbReference type="PROSITE" id="PS51412"/>
    </source>
</evidence>
<protein>
    <recommendedName>
        <fullName evidence="1">MACPF domain-containing protein</fullName>
    </recommendedName>
</protein>
<dbReference type="InterPro" id="IPR020864">
    <property type="entry name" value="MACPF"/>
</dbReference>
<dbReference type="AlphaFoldDB" id="A0A2H5QBQ1"/>